<gene>
    <name evidence="8" type="ORF">HHI36_004572</name>
</gene>
<evidence type="ECO:0000256" key="4">
    <source>
        <dbReference type="ARBA" id="ARBA00023136"/>
    </source>
</evidence>
<dbReference type="Proteomes" id="UP001516400">
    <property type="component" value="Unassembled WGS sequence"/>
</dbReference>
<comment type="subcellular location">
    <subcellularLocation>
        <location evidence="6">Nucleus outer membrane</location>
        <topology evidence="6">Single-pass membrane protein</topology>
    </subcellularLocation>
</comment>
<dbReference type="InterPro" id="IPR008547">
    <property type="entry name" value="DUF829_TMEM53"/>
</dbReference>
<dbReference type="PANTHER" id="PTHR12265">
    <property type="entry name" value="TRANSMEMBRANE PROTEIN 53"/>
    <property type="match status" value="1"/>
</dbReference>
<name>A0ABD2NT55_9CUCU</name>
<evidence type="ECO:0000256" key="3">
    <source>
        <dbReference type="ARBA" id="ARBA00022989"/>
    </source>
</evidence>
<keyword evidence="2 7" id="KW-0812">Transmembrane</keyword>
<dbReference type="Gene3D" id="3.40.50.1820">
    <property type="entry name" value="alpha/beta hydrolase"/>
    <property type="match status" value="1"/>
</dbReference>
<comment type="caution">
    <text evidence="8">The sequence shown here is derived from an EMBL/GenBank/DDBJ whole genome shotgun (WGS) entry which is preliminary data.</text>
</comment>
<evidence type="ECO:0000256" key="7">
    <source>
        <dbReference type="SAM" id="Phobius"/>
    </source>
</evidence>
<dbReference type="InterPro" id="IPR029058">
    <property type="entry name" value="AB_hydrolase_fold"/>
</dbReference>
<keyword evidence="9" id="KW-1185">Reference proteome</keyword>
<feature type="transmembrane region" description="Helical" evidence="7">
    <location>
        <begin position="164"/>
        <end position="183"/>
    </location>
</feature>
<organism evidence="8 9">
    <name type="scientific">Cryptolaemus montrouzieri</name>
    <dbReference type="NCBI Taxonomy" id="559131"/>
    <lineage>
        <taxon>Eukaryota</taxon>
        <taxon>Metazoa</taxon>
        <taxon>Ecdysozoa</taxon>
        <taxon>Arthropoda</taxon>
        <taxon>Hexapoda</taxon>
        <taxon>Insecta</taxon>
        <taxon>Pterygota</taxon>
        <taxon>Neoptera</taxon>
        <taxon>Endopterygota</taxon>
        <taxon>Coleoptera</taxon>
        <taxon>Polyphaga</taxon>
        <taxon>Cucujiformia</taxon>
        <taxon>Coccinelloidea</taxon>
        <taxon>Coccinellidae</taxon>
        <taxon>Scymninae</taxon>
        <taxon>Scymnini</taxon>
        <taxon>Cryptolaemus</taxon>
    </lineage>
</organism>
<dbReference type="Pfam" id="PF05705">
    <property type="entry name" value="DUF829"/>
    <property type="match status" value="1"/>
</dbReference>
<evidence type="ECO:0008006" key="10">
    <source>
        <dbReference type="Google" id="ProtNLM"/>
    </source>
</evidence>
<dbReference type="GO" id="GO:0005640">
    <property type="term" value="C:nuclear outer membrane"/>
    <property type="evidence" value="ECO:0007669"/>
    <property type="project" value="UniProtKB-SubCell"/>
</dbReference>
<evidence type="ECO:0000256" key="2">
    <source>
        <dbReference type="ARBA" id="ARBA00022692"/>
    </source>
</evidence>
<evidence type="ECO:0000313" key="8">
    <source>
        <dbReference type="EMBL" id="KAL3281360.1"/>
    </source>
</evidence>
<keyword evidence="3 7" id="KW-1133">Transmembrane helix</keyword>
<keyword evidence="5" id="KW-0539">Nucleus</keyword>
<dbReference type="PANTHER" id="PTHR12265:SF30">
    <property type="entry name" value="TRANSMEMBRANE PROTEIN 53"/>
    <property type="match status" value="1"/>
</dbReference>
<accession>A0ABD2NT55</accession>
<evidence type="ECO:0000256" key="5">
    <source>
        <dbReference type="ARBA" id="ARBA00023242"/>
    </source>
</evidence>
<evidence type="ECO:0000256" key="6">
    <source>
        <dbReference type="ARBA" id="ARBA00034303"/>
    </source>
</evidence>
<reference evidence="8 9" key="1">
    <citation type="journal article" date="2021" name="BMC Biol.">
        <title>Horizontally acquired antibacterial genes associated with adaptive radiation of ladybird beetles.</title>
        <authorList>
            <person name="Li H.S."/>
            <person name="Tang X.F."/>
            <person name="Huang Y.H."/>
            <person name="Xu Z.Y."/>
            <person name="Chen M.L."/>
            <person name="Du X.Y."/>
            <person name="Qiu B.Y."/>
            <person name="Chen P.T."/>
            <person name="Zhang W."/>
            <person name="Slipinski A."/>
            <person name="Escalona H.E."/>
            <person name="Waterhouse R.M."/>
            <person name="Zwick A."/>
            <person name="Pang H."/>
        </authorList>
    </citation>
    <scope>NUCLEOTIDE SEQUENCE [LARGE SCALE GENOMIC DNA]</scope>
    <source>
        <strain evidence="8">SYSU2018</strain>
    </source>
</reference>
<comment type="similarity">
    <text evidence="1">Belongs to the TMEM53 family.</text>
</comment>
<evidence type="ECO:0000256" key="1">
    <source>
        <dbReference type="ARBA" id="ARBA00007387"/>
    </source>
</evidence>
<dbReference type="AlphaFoldDB" id="A0ABD2NT55"/>
<proteinExistence type="inferred from homology"/>
<keyword evidence="4 7" id="KW-0472">Membrane</keyword>
<sequence>MENIEFSYNLTYPDPIGDYESQKEDSSFISQLDEDKIPIVILFGWVGAKDRYLSVYSRIYEAKGFITLRCMTSIKTMFLKKSHMPVIGEKLVKLLNDLDFGLRPIFVHCFSNGGSFLYQHFSQALKSSSQPLQIKGVIFDSAPSKRRLSTFFRALRPIVGGNKILNLAITLCLLLFVIVLWIWEYLMMTVFKKNLIQFKPLNNLIDEENKWPQHFIYSKTDLVVPYQDVEYFANHRLSLGVDVSMKCYSDTSHVKHYPDHKFTYTQSVFSFMSKCLDLSMV</sequence>
<dbReference type="SUPFAM" id="SSF53474">
    <property type="entry name" value="alpha/beta-Hydrolases"/>
    <property type="match status" value="1"/>
</dbReference>
<dbReference type="EMBL" id="JABFTP020000144">
    <property type="protein sequence ID" value="KAL3281360.1"/>
    <property type="molecule type" value="Genomic_DNA"/>
</dbReference>
<protein>
    <recommendedName>
        <fullName evidence="10">Transmembrane protein 53</fullName>
    </recommendedName>
</protein>
<evidence type="ECO:0000313" key="9">
    <source>
        <dbReference type="Proteomes" id="UP001516400"/>
    </source>
</evidence>